<evidence type="ECO:0000313" key="2">
    <source>
        <dbReference type="EMBL" id="OQB42440.1"/>
    </source>
</evidence>
<organism evidence="2">
    <name type="scientific">candidate division CPR1 bacterium ADurb.Bin160</name>
    <dbReference type="NCBI Taxonomy" id="1852826"/>
    <lineage>
        <taxon>Bacteria</taxon>
        <taxon>candidate division CPR1</taxon>
    </lineage>
</organism>
<name>A0A1V5ZQ36_9BACT</name>
<gene>
    <name evidence="2" type="ORF">BWY04_00138</name>
</gene>
<accession>A0A1V5ZQ36</accession>
<proteinExistence type="predicted"/>
<dbReference type="EMBL" id="MWDB01000002">
    <property type="protein sequence ID" value="OQB42440.1"/>
    <property type="molecule type" value="Genomic_DNA"/>
</dbReference>
<feature type="region of interest" description="Disordered" evidence="1">
    <location>
        <begin position="1"/>
        <end position="20"/>
    </location>
</feature>
<comment type="caution">
    <text evidence="2">The sequence shown here is derived from an EMBL/GenBank/DDBJ whole genome shotgun (WGS) entry which is preliminary data.</text>
</comment>
<sequence length="114" mass="13776">MSRTERSKVNAEKNEQKMNELRETDAEKYWSIKEKEYQEQMANDYLKSNYYSEIDLDWTKYESNGNYLFWPEYIKNNKTKIIVHHTASDNTILKNKADVLEYLSGVYRYHTVTN</sequence>
<evidence type="ECO:0000256" key="1">
    <source>
        <dbReference type="SAM" id="MobiDB-lite"/>
    </source>
</evidence>
<dbReference type="Proteomes" id="UP000485621">
    <property type="component" value="Unassembled WGS sequence"/>
</dbReference>
<dbReference type="AlphaFoldDB" id="A0A1V5ZQ36"/>
<reference evidence="2" key="1">
    <citation type="submission" date="2017-02" db="EMBL/GenBank/DDBJ databases">
        <title>Delving into the versatile metabolic prowess of the omnipresent phylum Bacteroidetes.</title>
        <authorList>
            <person name="Nobu M.K."/>
            <person name="Mei R."/>
            <person name="Narihiro T."/>
            <person name="Kuroda K."/>
            <person name="Liu W.-T."/>
        </authorList>
    </citation>
    <scope>NUCLEOTIDE SEQUENCE</scope>
    <source>
        <strain evidence="2">ADurb.Bin160</strain>
    </source>
</reference>
<protein>
    <submittedName>
        <fullName evidence="2">Uncharacterized protein</fullName>
    </submittedName>
</protein>